<evidence type="ECO:0000256" key="1">
    <source>
        <dbReference type="SAM" id="MobiDB-lite"/>
    </source>
</evidence>
<accession>A0A7S4LP35</accession>
<proteinExistence type="predicted"/>
<feature type="region of interest" description="Disordered" evidence="1">
    <location>
        <begin position="456"/>
        <end position="491"/>
    </location>
</feature>
<feature type="region of interest" description="Disordered" evidence="1">
    <location>
        <begin position="536"/>
        <end position="603"/>
    </location>
</feature>
<feature type="region of interest" description="Disordered" evidence="1">
    <location>
        <begin position="1"/>
        <end position="54"/>
    </location>
</feature>
<feature type="compositionally biased region" description="Gly residues" evidence="1">
    <location>
        <begin position="578"/>
        <end position="593"/>
    </location>
</feature>
<reference evidence="2" key="1">
    <citation type="submission" date="2021-01" db="EMBL/GenBank/DDBJ databases">
        <authorList>
            <person name="Corre E."/>
            <person name="Pelletier E."/>
            <person name="Niang G."/>
            <person name="Scheremetjew M."/>
            <person name="Finn R."/>
            <person name="Kale V."/>
            <person name="Holt S."/>
            <person name="Cochrane G."/>
            <person name="Meng A."/>
            <person name="Brown T."/>
            <person name="Cohen L."/>
        </authorList>
    </citation>
    <scope>NUCLEOTIDE SEQUENCE</scope>
    <source>
        <strain evidence="2">LB1974</strain>
    </source>
</reference>
<sequence length="603" mass="64719">MEVAAIRPSLHLGEQGVGREAPRRTRPRRRTRTSRARGPSADQTQAADTDLNHNKAATQVGRTLAGASRTPRVGVSLLCGRDEGGDTNPLRTPPSAALHSCVDKHVNYFCCDALRGFPSRVPTFVNSVNLQSLLIRCQLYLESKRQHNKEVHALVGNGSEGDWQLAPDAFTVPVLDQDKLDYSAAFSGVVRFTGKQWEEWLDVPGADFVGPAAVIISEEDLREVPGWADGLDFLWSNELVPVITKTGMKQVQAAMIQVGVGHAAFKVARQASFVTTTMQIEVRKEWAAQDFWERAWAIQDQESPQTARQQMTQLLGEVGAPSLLEVWGLWRVEKDGDLPARIGAKLRVDGDATDLKIWSGKVGALVRGPPTSEADTTPVVWLGNIPIPELYAKLDTDEARQNGFDGFTYARTQGAGIILRLADASTRRTWVDTLAKIGTAVIQMGGGKEYETSGWPPTTTLEQATQAPGARGLAGGPGHPQGDQGRPGRPGPHHVFCSCRLPPGGLVSGYRREPDHLVCGGAAELGPASECPDARGPARLGAAANPWRRQAGGPRPMGAPYQGGGQRQRRGWPAGGHRTPGGSGASGQAGGRTAGPELQDFDD</sequence>
<name>A0A7S4LP35_OXYMA</name>
<feature type="compositionally biased region" description="Polar residues" evidence="1">
    <location>
        <begin position="456"/>
        <end position="466"/>
    </location>
</feature>
<protein>
    <submittedName>
        <fullName evidence="2">Uncharacterized protein</fullName>
    </submittedName>
</protein>
<feature type="compositionally biased region" description="Basic residues" evidence="1">
    <location>
        <begin position="24"/>
        <end position="35"/>
    </location>
</feature>
<dbReference type="EMBL" id="HBJB01001191">
    <property type="protein sequence ID" value="CAE0841328.1"/>
    <property type="molecule type" value="Transcribed_RNA"/>
</dbReference>
<dbReference type="AlphaFoldDB" id="A0A7S4LP35"/>
<evidence type="ECO:0000313" key="2">
    <source>
        <dbReference type="EMBL" id="CAE0841328.1"/>
    </source>
</evidence>
<gene>
    <name evidence="2" type="ORF">OMAR00294_LOCUS1042</name>
</gene>
<organism evidence="2">
    <name type="scientific">Oxyrrhis marina</name>
    <name type="common">Dinoflagellate</name>
    <dbReference type="NCBI Taxonomy" id="2969"/>
    <lineage>
        <taxon>Eukaryota</taxon>
        <taxon>Sar</taxon>
        <taxon>Alveolata</taxon>
        <taxon>Dinophyceae</taxon>
        <taxon>Oxyrrhinales</taxon>
        <taxon>Oxyrrhinaceae</taxon>
        <taxon>Oxyrrhis</taxon>
    </lineage>
</organism>